<organism evidence="1">
    <name type="scientific">Moumouvirus sp. 'Monve'</name>
    <dbReference type="NCBI Taxonomy" id="1128131"/>
    <lineage>
        <taxon>Viruses</taxon>
        <taxon>Varidnaviria</taxon>
        <taxon>Bamfordvirae</taxon>
        <taxon>Nucleocytoviricota</taxon>
        <taxon>Megaviricetes</taxon>
        <taxon>Imitervirales</taxon>
        <taxon>Mimiviridae</taxon>
        <taxon>Megamimivirinae</taxon>
        <taxon>Moumouvirus</taxon>
    </lineage>
</organism>
<accession>H2EE01</accession>
<name>H2EE01_9VIRU</name>
<reference evidence="1" key="1">
    <citation type="submission" date="2011-10" db="EMBL/GenBank/DDBJ databases">
        <title>Provirophages and transpovirons: unique mobilome of giant viruses.</title>
        <authorList>
            <person name="Desnues C."/>
            <person name="LaScola B."/>
            <person name="Yutin N."/>
            <person name="Fournous G."/>
            <person name="Koonin E."/>
            <person name="Raoult D."/>
        </authorList>
    </citation>
    <scope>NUCLEOTIDE SEQUENCE</scope>
    <source>
        <strain evidence="1">Mv13-mv</strain>
    </source>
</reference>
<dbReference type="EMBL" id="JN885997">
    <property type="protein sequence ID" value="AEX62624.1"/>
    <property type="molecule type" value="Genomic_DNA"/>
</dbReference>
<sequence length="17" mass="2084">MEYNKLTLKMINPVNKF</sequence>
<proteinExistence type="predicted"/>
<protein>
    <submittedName>
        <fullName evidence="1">Uncharacterized protein</fullName>
    </submittedName>
</protein>
<evidence type="ECO:0000313" key="1">
    <source>
        <dbReference type="EMBL" id="AEX62624.1"/>
    </source>
</evidence>
<gene>
    <name evidence="1" type="ORF">mv_L419</name>
</gene>